<gene>
    <name evidence="2" type="ORF">DFH94DRAFT_679896</name>
</gene>
<dbReference type="Proteomes" id="UP000759537">
    <property type="component" value="Unassembled WGS sequence"/>
</dbReference>
<evidence type="ECO:0000313" key="3">
    <source>
        <dbReference type="Proteomes" id="UP000759537"/>
    </source>
</evidence>
<evidence type="ECO:0000313" key="2">
    <source>
        <dbReference type="EMBL" id="KAF8483344.1"/>
    </source>
</evidence>
<comment type="caution">
    <text evidence="2">The sequence shown here is derived from an EMBL/GenBank/DDBJ whole genome shotgun (WGS) entry which is preliminary data.</text>
</comment>
<dbReference type="OrthoDB" id="3198848at2759"/>
<proteinExistence type="predicted"/>
<evidence type="ECO:0000256" key="1">
    <source>
        <dbReference type="SAM" id="MobiDB-lite"/>
    </source>
</evidence>
<dbReference type="EMBL" id="WHVB01000004">
    <property type="protein sequence ID" value="KAF8483344.1"/>
    <property type="molecule type" value="Genomic_DNA"/>
</dbReference>
<organism evidence="2 3">
    <name type="scientific">Russula ochroleuca</name>
    <dbReference type="NCBI Taxonomy" id="152965"/>
    <lineage>
        <taxon>Eukaryota</taxon>
        <taxon>Fungi</taxon>
        <taxon>Dikarya</taxon>
        <taxon>Basidiomycota</taxon>
        <taxon>Agaricomycotina</taxon>
        <taxon>Agaricomycetes</taxon>
        <taxon>Russulales</taxon>
        <taxon>Russulaceae</taxon>
        <taxon>Russula</taxon>
    </lineage>
</organism>
<keyword evidence="3" id="KW-1185">Reference proteome</keyword>
<accession>A0A9P5N0K5</accession>
<protein>
    <submittedName>
        <fullName evidence="2">Uncharacterized protein</fullName>
    </submittedName>
</protein>
<name>A0A9P5N0K5_9AGAM</name>
<sequence length="198" mass="21661">MPYPSNALTVGSLSQVGALAPSASNPAQRVPPDVLTYSYATRMVYVTPGETYDHAIDIAKDSFVELKDVERERISLEVHVVLKNQQARRTAEIGRTAWPVVVASLARFEIVEIRVASGPPVPSKHMGALSSSQSSISEPPPYVSEKGWYSDYSNSQTNLVPCRQQISSSQSPSLATRVVDLLTPKSSRSRLSPQPYQF</sequence>
<feature type="region of interest" description="Disordered" evidence="1">
    <location>
        <begin position="120"/>
        <end position="142"/>
    </location>
</feature>
<reference evidence="2" key="2">
    <citation type="journal article" date="2020" name="Nat. Commun.">
        <title>Large-scale genome sequencing of mycorrhizal fungi provides insights into the early evolution of symbiotic traits.</title>
        <authorList>
            <person name="Miyauchi S."/>
            <person name="Kiss E."/>
            <person name="Kuo A."/>
            <person name="Drula E."/>
            <person name="Kohler A."/>
            <person name="Sanchez-Garcia M."/>
            <person name="Morin E."/>
            <person name="Andreopoulos B."/>
            <person name="Barry K.W."/>
            <person name="Bonito G."/>
            <person name="Buee M."/>
            <person name="Carver A."/>
            <person name="Chen C."/>
            <person name="Cichocki N."/>
            <person name="Clum A."/>
            <person name="Culley D."/>
            <person name="Crous P.W."/>
            <person name="Fauchery L."/>
            <person name="Girlanda M."/>
            <person name="Hayes R.D."/>
            <person name="Keri Z."/>
            <person name="LaButti K."/>
            <person name="Lipzen A."/>
            <person name="Lombard V."/>
            <person name="Magnuson J."/>
            <person name="Maillard F."/>
            <person name="Murat C."/>
            <person name="Nolan M."/>
            <person name="Ohm R.A."/>
            <person name="Pangilinan J."/>
            <person name="Pereira M.F."/>
            <person name="Perotto S."/>
            <person name="Peter M."/>
            <person name="Pfister S."/>
            <person name="Riley R."/>
            <person name="Sitrit Y."/>
            <person name="Stielow J.B."/>
            <person name="Szollosi G."/>
            <person name="Zifcakova L."/>
            <person name="Stursova M."/>
            <person name="Spatafora J.W."/>
            <person name="Tedersoo L."/>
            <person name="Vaario L.M."/>
            <person name="Yamada A."/>
            <person name="Yan M."/>
            <person name="Wang P."/>
            <person name="Xu J."/>
            <person name="Bruns T."/>
            <person name="Baldrian P."/>
            <person name="Vilgalys R."/>
            <person name="Dunand C."/>
            <person name="Henrissat B."/>
            <person name="Grigoriev I.V."/>
            <person name="Hibbett D."/>
            <person name="Nagy L.G."/>
            <person name="Martin F.M."/>
        </authorList>
    </citation>
    <scope>NUCLEOTIDE SEQUENCE</scope>
    <source>
        <strain evidence="2">Prilba</strain>
    </source>
</reference>
<reference evidence="2" key="1">
    <citation type="submission" date="2019-10" db="EMBL/GenBank/DDBJ databases">
        <authorList>
            <consortium name="DOE Joint Genome Institute"/>
            <person name="Kuo A."/>
            <person name="Miyauchi S."/>
            <person name="Kiss E."/>
            <person name="Drula E."/>
            <person name="Kohler A."/>
            <person name="Sanchez-Garcia M."/>
            <person name="Andreopoulos B."/>
            <person name="Barry K.W."/>
            <person name="Bonito G."/>
            <person name="Buee M."/>
            <person name="Carver A."/>
            <person name="Chen C."/>
            <person name="Cichocki N."/>
            <person name="Clum A."/>
            <person name="Culley D."/>
            <person name="Crous P.W."/>
            <person name="Fauchery L."/>
            <person name="Girlanda M."/>
            <person name="Hayes R."/>
            <person name="Keri Z."/>
            <person name="LaButti K."/>
            <person name="Lipzen A."/>
            <person name="Lombard V."/>
            <person name="Magnuson J."/>
            <person name="Maillard F."/>
            <person name="Morin E."/>
            <person name="Murat C."/>
            <person name="Nolan M."/>
            <person name="Ohm R."/>
            <person name="Pangilinan J."/>
            <person name="Pereira M."/>
            <person name="Perotto S."/>
            <person name="Peter M."/>
            <person name="Riley R."/>
            <person name="Sitrit Y."/>
            <person name="Stielow B."/>
            <person name="Szollosi G."/>
            <person name="Zifcakova L."/>
            <person name="Stursova M."/>
            <person name="Spatafora J.W."/>
            <person name="Tedersoo L."/>
            <person name="Vaario L.-M."/>
            <person name="Yamada A."/>
            <person name="Yan M."/>
            <person name="Wang P."/>
            <person name="Xu J."/>
            <person name="Bruns T."/>
            <person name="Baldrian P."/>
            <person name="Vilgalys R."/>
            <person name="Henrissat B."/>
            <person name="Grigoriev I.V."/>
            <person name="Hibbett D."/>
            <person name="Nagy L.G."/>
            <person name="Martin F.M."/>
        </authorList>
    </citation>
    <scope>NUCLEOTIDE SEQUENCE</scope>
    <source>
        <strain evidence="2">Prilba</strain>
    </source>
</reference>
<dbReference type="AlphaFoldDB" id="A0A9P5N0K5"/>